<dbReference type="OrthoDB" id="6784215at2759"/>
<proteinExistence type="predicted"/>
<reference evidence="2" key="1">
    <citation type="submission" date="2022-01" db="EMBL/GenBank/DDBJ databases">
        <authorList>
            <person name="King R."/>
        </authorList>
    </citation>
    <scope>NUCLEOTIDE SEQUENCE</scope>
</reference>
<name>A0A9P0CX41_9CUCU</name>
<evidence type="ECO:0000313" key="2">
    <source>
        <dbReference type="EMBL" id="CAH1107803.1"/>
    </source>
</evidence>
<evidence type="ECO:0000256" key="1">
    <source>
        <dbReference type="SAM" id="MobiDB-lite"/>
    </source>
</evidence>
<gene>
    <name evidence="2" type="ORF">PSYICH_LOCUS9168</name>
</gene>
<evidence type="ECO:0000313" key="3">
    <source>
        <dbReference type="Proteomes" id="UP001153636"/>
    </source>
</evidence>
<protein>
    <submittedName>
        <fullName evidence="2">Uncharacterized protein</fullName>
    </submittedName>
</protein>
<organism evidence="2 3">
    <name type="scientific">Psylliodes chrysocephalus</name>
    <dbReference type="NCBI Taxonomy" id="3402493"/>
    <lineage>
        <taxon>Eukaryota</taxon>
        <taxon>Metazoa</taxon>
        <taxon>Ecdysozoa</taxon>
        <taxon>Arthropoda</taxon>
        <taxon>Hexapoda</taxon>
        <taxon>Insecta</taxon>
        <taxon>Pterygota</taxon>
        <taxon>Neoptera</taxon>
        <taxon>Endopterygota</taxon>
        <taxon>Coleoptera</taxon>
        <taxon>Polyphaga</taxon>
        <taxon>Cucujiformia</taxon>
        <taxon>Chrysomeloidea</taxon>
        <taxon>Chrysomelidae</taxon>
        <taxon>Galerucinae</taxon>
        <taxon>Alticini</taxon>
        <taxon>Psylliodes</taxon>
    </lineage>
</organism>
<dbReference type="EMBL" id="OV651815">
    <property type="protein sequence ID" value="CAH1107803.1"/>
    <property type="molecule type" value="Genomic_DNA"/>
</dbReference>
<dbReference type="AlphaFoldDB" id="A0A9P0CX41"/>
<dbReference type="Proteomes" id="UP001153636">
    <property type="component" value="Chromosome 3"/>
</dbReference>
<feature type="region of interest" description="Disordered" evidence="1">
    <location>
        <begin position="73"/>
        <end position="97"/>
    </location>
</feature>
<sequence>MNEYIMRCYYNITKNETDIGAYRLLLHLAFLQKYSEWQVTEQRIAQIRQDVARDVPSHQIEVAISQIEQEVNQEDPGPYHLVSGAGHPGKDPEPPLNVNPEIVSDNHPKNYWTFGAKYGQMKLNMKKCNMDNI</sequence>
<accession>A0A9P0CX41</accession>
<keyword evidence="3" id="KW-1185">Reference proteome</keyword>